<evidence type="ECO:0000313" key="4">
    <source>
        <dbReference type="Proteomes" id="UP000531251"/>
    </source>
</evidence>
<dbReference type="Gene3D" id="2.40.160.20">
    <property type="match status" value="1"/>
</dbReference>
<keyword evidence="2" id="KW-0732">Signal</keyword>
<sequence>MTIIRKTAHTSPLPLVGALFVFACLAQPASAQDSPELKRWAVTVNATRVLVDENAPNITLAGEPLPGSNVRIGNATTATVDVGYFFTPNIAANLFLGVPAPAEIDGAGTVAPLGTLAKVHYGPAVLSAQYHFNSRGKLHPYVGVGVGRVLFFNKRDRALSDFDIHDSWAPAGQLGVRYELNRSWMLNADVRYVPFSTHASGSLGGAPARTRLDIDPILTSVGITFRF</sequence>
<dbReference type="PROSITE" id="PS51257">
    <property type="entry name" value="PROKAR_LIPOPROTEIN"/>
    <property type="match status" value="1"/>
</dbReference>
<name>A0A7X5XXI9_9SPHN</name>
<dbReference type="Proteomes" id="UP000531251">
    <property type="component" value="Unassembled WGS sequence"/>
</dbReference>
<dbReference type="GO" id="GO:0019867">
    <property type="term" value="C:outer membrane"/>
    <property type="evidence" value="ECO:0007669"/>
    <property type="project" value="InterPro"/>
</dbReference>
<dbReference type="InterPro" id="IPR011250">
    <property type="entry name" value="OMP/PagP_B-barrel"/>
</dbReference>
<evidence type="ECO:0000256" key="1">
    <source>
        <dbReference type="ARBA" id="ARBA00009330"/>
    </source>
</evidence>
<evidence type="ECO:0000313" key="3">
    <source>
        <dbReference type="EMBL" id="NJB97169.1"/>
    </source>
</evidence>
<feature type="chain" id="PRO_5030659584" evidence="2">
    <location>
        <begin position="32"/>
        <end position="227"/>
    </location>
</feature>
<evidence type="ECO:0000256" key="2">
    <source>
        <dbReference type="SAM" id="SignalP"/>
    </source>
</evidence>
<dbReference type="GO" id="GO:0055085">
    <property type="term" value="P:transmembrane transport"/>
    <property type="evidence" value="ECO:0007669"/>
    <property type="project" value="TreeGrafter"/>
</dbReference>
<dbReference type="PANTHER" id="PTHR36920">
    <property type="match status" value="1"/>
</dbReference>
<gene>
    <name evidence="3" type="ORF">GGR89_001475</name>
</gene>
<comment type="similarity">
    <text evidence="1">Belongs to the OmpW/AlkL family.</text>
</comment>
<dbReference type="PANTHER" id="PTHR36920:SF1">
    <property type="entry name" value="OUTER MEMBRANE PROTEIN W"/>
    <property type="match status" value="1"/>
</dbReference>
<dbReference type="Pfam" id="PF03922">
    <property type="entry name" value="OmpW"/>
    <property type="match status" value="1"/>
</dbReference>
<dbReference type="RefSeq" id="WP_167712849.1">
    <property type="nucleotide sequence ID" value="NZ_BAAADY010000012.1"/>
</dbReference>
<organism evidence="3 4">
    <name type="scientific">Sphingomonas trueperi</name>
    <dbReference type="NCBI Taxonomy" id="53317"/>
    <lineage>
        <taxon>Bacteria</taxon>
        <taxon>Pseudomonadati</taxon>
        <taxon>Pseudomonadota</taxon>
        <taxon>Alphaproteobacteria</taxon>
        <taxon>Sphingomonadales</taxon>
        <taxon>Sphingomonadaceae</taxon>
        <taxon>Sphingomonas</taxon>
    </lineage>
</organism>
<proteinExistence type="inferred from homology"/>
<keyword evidence="4" id="KW-1185">Reference proteome</keyword>
<accession>A0A7X5XXI9</accession>
<protein>
    <submittedName>
        <fullName evidence="3">Outer membrane protein</fullName>
    </submittedName>
</protein>
<feature type="signal peptide" evidence="2">
    <location>
        <begin position="1"/>
        <end position="31"/>
    </location>
</feature>
<dbReference type="EMBL" id="JAATJB010000003">
    <property type="protein sequence ID" value="NJB97169.1"/>
    <property type="molecule type" value="Genomic_DNA"/>
</dbReference>
<dbReference type="InterPro" id="IPR005618">
    <property type="entry name" value="OMPW"/>
</dbReference>
<comment type="caution">
    <text evidence="3">The sequence shown here is derived from an EMBL/GenBank/DDBJ whole genome shotgun (WGS) entry which is preliminary data.</text>
</comment>
<reference evidence="3 4" key="1">
    <citation type="submission" date="2020-03" db="EMBL/GenBank/DDBJ databases">
        <title>Genomic Encyclopedia of Type Strains, Phase IV (KMG-IV): sequencing the most valuable type-strain genomes for metagenomic binning, comparative biology and taxonomic classification.</title>
        <authorList>
            <person name="Goeker M."/>
        </authorList>
    </citation>
    <scope>NUCLEOTIDE SEQUENCE [LARGE SCALE GENOMIC DNA]</scope>
    <source>
        <strain evidence="3 4">DSM 7225</strain>
    </source>
</reference>
<dbReference type="SUPFAM" id="SSF56925">
    <property type="entry name" value="OMPA-like"/>
    <property type="match status" value="1"/>
</dbReference>
<dbReference type="AlphaFoldDB" id="A0A7X5XXI9"/>